<dbReference type="CDD" id="cd00160">
    <property type="entry name" value="RhoGEF"/>
    <property type="match status" value="1"/>
</dbReference>
<dbReference type="GO" id="GO:0005737">
    <property type="term" value="C:cytoplasm"/>
    <property type="evidence" value="ECO:0007669"/>
    <property type="project" value="TreeGrafter"/>
</dbReference>
<name>A0A5C3MI13_9AGAR</name>
<sequence length="1059" mass="115841">MASVGKPVEPGVQPSEITSPMSTTAAPRSRRVGMASPPSQFRLSALIPNSSSPPSTPTSPTFPSSPSASPPLPPRSPLRPQARSLSIISSSSNAPSSFSHLSYYFNQTSGTRPNTPPPLDSDDFAAIAESAIPLSFQMHDRDSFPSMHTLVDSVNSVSEDNILSKALPLRPDSPLSLSLLDDESASSSSSVAQQPPMTKRHHALHELLSSERAYASDLALIREVHIPLALGQQIPIHNLPASPPNSSASSSRTLSVASDSSTGSLGPPMTTEDTKIIFSNIAELAVFSDLFCEELEAALGAVVEGGQGDDRVGELFLRIIPDLERPYKQYITRHPTALTHLQSLPQTPALAAYLQHTQTVASSLSHAWDLSSLLIKPVQRLLKYPLLLGAIIDETPEAHPDKENLKLARTRMEEVARNVNEGRRRAEVIKDVLSSKKKPLNVSVAASVNLSKMKSLRYGGSRAQQLADGNGEGAQVERMQVELKQIDQFAQTFARNVVDWAKMMSKVMLSLRLWALGFGRVIGLSAEQGSEAFEAFLAVVEQQLLPLCVELEGAINERVLKELAKLLTTMNQPLKLLASMDDQEPFHYHLLTMNVSAKNRPPPALLAASTNYLALRGQLAAELPQYLTLLHRGMAIFVRRFADIQTYFWGDVRERWADLWDMLRVEGELNAGHQETINVWMARWGDVDEVMAALNINQARKLYQEPAYRAPAPAVHSMLSSLDPPHSTYGKKQQHAPSVVSMLSSLEPVHVMGPVSGPMPLAPFTPSVKTRNRGSSDAASTYGTRPSINRRTSNDSFHSGKSNKAKSPRRHQQHQQRAEEYAEHVAEMPTASVAAYNQIPRTKSMPLPSADKASSTSTRRPTSSRMNTSTGAGGAGGYVYTSYPYGYAQGDGDSRRRSPDPYDERERERGRTSQSPSYKRKSAEAPPPRRPSNTRQRSGSVKSITSFFHSSNDVSSAADPAPISNAQRDSWVNKPAKYVCQVVHPCKPPAAVSYFSFPFFTLVEEDLYEVLQEAGHPSIHPKLPLYVDDGEDCLLLCRDGRGNVGWALASFLEPISLTD</sequence>
<reference evidence="3 4" key="1">
    <citation type="journal article" date="2019" name="Nat. Ecol. Evol.">
        <title>Megaphylogeny resolves global patterns of mushroom evolution.</title>
        <authorList>
            <person name="Varga T."/>
            <person name="Krizsan K."/>
            <person name="Foldi C."/>
            <person name="Dima B."/>
            <person name="Sanchez-Garcia M."/>
            <person name="Sanchez-Ramirez S."/>
            <person name="Szollosi G.J."/>
            <person name="Szarkandi J.G."/>
            <person name="Papp V."/>
            <person name="Albert L."/>
            <person name="Andreopoulos W."/>
            <person name="Angelini C."/>
            <person name="Antonin V."/>
            <person name="Barry K.W."/>
            <person name="Bougher N.L."/>
            <person name="Buchanan P."/>
            <person name="Buyck B."/>
            <person name="Bense V."/>
            <person name="Catcheside P."/>
            <person name="Chovatia M."/>
            <person name="Cooper J."/>
            <person name="Damon W."/>
            <person name="Desjardin D."/>
            <person name="Finy P."/>
            <person name="Geml J."/>
            <person name="Haridas S."/>
            <person name="Hughes K."/>
            <person name="Justo A."/>
            <person name="Karasinski D."/>
            <person name="Kautmanova I."/>
            <person name="Kiss B."/>
            <person name="Kocsube S."/>
            <person name="Kotiranta H."/>
            <person name="LaButti K.M."/>
            <person name="Lechner B.E."/>
            <person name="Liimatainen K."/>
            <person name="Lipzen A."/>
            <person name="Lukacs Z."/>
            <person name="Mihaltcheva S."/>
            <person name="Morgado L.N."/>
            <person name="Niskanen T."/>
            <person name="Noordeloos M.E."/>
            <person name="Ohm R.A."/>
            <person name="Ortiz-Santana B."/>
            <person name="Ovrebo C."/>
            <person name="Racz N."/>
            <person name="Riley R."/>
            <person name="Savchenko A."/>
            <person name="Shiryaev A."/>
            <person name="Soop K."/>
            <person name="Spirin V."/>
            <person name="Szebenyi C."/>
            <person name="Tomsovsky M."/>
            <person name="Tulloss R.E."/>
            <person name="Uehling J."/>
            <person name="Grigoriev I.V."/>
            <person name="Vagvolgyi C."/>
            <person name="Papp T."/>
            <person name="Martin F.M."/>
            <person name="Miettinen O."/>
            <person name="Hibbett D.S."/>
            <person name="Nagy L.G."/>
        </authorList>
    </citation>
    <scope>NUCLEOTIDE SEQUENCE [LARGE SCALE GENOMIC DNA]</scope>
    <source>
        <strain evidence="3 4">CBS 166.37</strain>
    </source>
</reference>
<dbReference type="PANTHER" id="PTHR22834">
    <property type="entry name" value="NUCLEAR FUSION PROTEIN FUS2"/>
    <property type="match status" value="1"/>
</dbReference>
<dbReference type="GO" id="GO:0005085">
    <property type="term" value="F:guanyl-nucleotide exchange factor activity"/>
    <property type="evidence" value="ECO:0007669"/>
    <property type="project" value="InterPro"/>
</dbReference>
<dbReference type="STRING" id="68775.A0A5C3MI13"/>
<dbReference type="InterPro" id="IPR051492">
    <property type="entry name" value="Dynamin-Rho_GEF"/>
</dbReference>
<feature type="compositionally biased region" description="Low complexity" evidence="1">
    <location>
        <begin position="854"/>
        <end position="870"/>
    </location>
</feature>
<feature type="region of interest" description="Disordered" evidence="1">
    <location>
        <begin position="762"/>
        <end position="823"/>
    </location>
</feature>
<dbReference type="OrthoDB" id="10256089at2759"/>
<feature type="compositionally biased region" description="Low complexity" evidence="1">
    <location>
        <begin position="178"/>
        <end position="190"/>
    </location>
</feature>
<dbReference type="Gene3D" id="1.20.900.10">
    <property type="entry name" value="Dbl homology (DH) domain"/>
    <property type="match status" value="1"/>
</dbReference>
<feature type="compositionally biased region" description="Polar residues" evidence="1">
    <location>
        <begin position="931"/>
        <end position="941"/>
    </location>
</feature>
<dbReference type="InterPro" id="IPR027267">
    <property type="entry name" value="AH/BAR_dom_sf"/>
</dbReference>
<evidence type="ECO:0000259" key="2">
    <source>
        <dbReference type="PROSITE" id="PS50010"/>
    </source>
</evidence>
<feature type="domain" description="DH" evidence="2">
    <location>
        <begin position="199"/>
        <end position="422"/>
    </location>
</feature>
<feature type="compositionally biased region" description="Basic and acidic residues" evidence="1">
    <location>
        <begin position="892"/>
        <end position="911"/>
    </location>
</feature>
<gene>
    <name evidence="3" type="ORF">BDQ12DRAFT_44200</name>
</gene>
<feature type="compositionally biased region" description="Low complexity" evidence="1">
    <location>
        <begin position="50"/>
        <end position="67"/>
    </location>
</feature>
<organism evidence="3 4">
    <name type="scientific">Crucibulum laeve</name>
    <dbReference type="NCBI Taxonomy" id="68775"/>
    <lineage>
        <taxon>Eukaryota</taxon>
        <taxon>Fungi</taxon>
        <taxon>Dikarya</taxon>
        <taxon>Basidiomycota</taxon>
        <taxon>Agaricomycotina</taxon>
        <taxon>Agaricomycetes</taxon>
        <taxon>Agaricomycetidae</taxon>
        <taxon>Agaricales</taxon>
        <taxon>Agaricineae</taxon>
        <taxon>Nidulariaceae</taxon>
        <taxon>Crucibulum</taxon>
    </lineage>
</organism>
<feature type="compositionally biased region" description="Low complexity" evidence="1">
    <location>
        <begin position="244"/>
        <end position="261"/>
    </location>
</feature>
<feature type="compositionally biased region" description="Pro residues" evidence="1">
    <location>
        <begin position="68"/>
        <end position="77"/>
    </location>
</feature>
<evidence type="ECO:0000313" key="4">
    <source>
        <dbReference type="Proteomes" id="UP000308652"/>
    </source>
</evidence>
<evidence type="ECO:0000256" key="1">
    <source>
        <dbReference type="SAM" id="MobiDB-lite"/>
    </source>
</evidence>
<dbReference type="Gene3D" id="1.20.1270.60">
    <property type="entry name" value="Arfaptin homology (AH) domain/BAR domain"/>
    <property type="match status" value="1"/>
</dbReference>
<dbReference type="InterPro" id="IPR035899">
    <property type="entry name" value="DBL_dom_sf"/>
</dbReference>
<dbReference type="GO" id="GO:0032955">
    <property type="term" value="P:regulation of division septum assembly"/>
    <property type="evidence" value="ECO:0007669"/>
    <property type="project" value="TreeGrafter"/>
</dbReference>
<dbReference type="EMBL" id="ML213590">
    <property type="protein sequence ID" value="TFK44984.1"/>
    <property type="molecule type" value="Genomic_DNA"/>
</dbReference>
<feature type="region of interest" description="Disordered" evidence="1">
    <location>
        <begin position="240"/>
        <end position="269"/>
    </location>
</feature>
<dbReference type="AlphaFoldDB" id="A0A5C3MI13"/>
<dbReference type="PANTHER" id="PTHR22834:SF20">
    <property type="entry name" value="SH3 DOMAIN-CONTAINING PROTEIN"/>
    <property type="match status" value="1"/>
</dbReference>
<dbReference type="Proteomes" id="UP000308652">
    <property type="component" value="Unassembled WGS sequence"/>
</dbReference>
<feature type="region of interest" description="Disordered" evidence="1">
    <location>
        <begin position="840"/>
        <end position="941"/>
    </location>
</feature>
<feature type="compositionally biased region" description="Polar residues" evidence="1">
    <location>
        <begin position="15"/>
        <end position="26"/>
    </location>
</feature>
<proteinExistence type="predicted"/>
<feature type="compositionally biased region" description="Basic residues" evidence="1">
    <location>
        <begin position="801"/>
        <end position="814"/>
    </location>
</feature>
<accession>A0A5C3MI13</accession>
<keyword evidence="4" id="KW-1185">Reference proteome</keyword>
<evidence type="ECO:0000313" key="3">
    <source>
        <dbReference type="EMBL" id="TFK44984.1"/>
    </source>
</evidence>
<protein>
    <recommendedName>
        <fullName evidence="2">DH domain-containing protein</fullName>
    </recommendedName>
</protein>
<feature type="region of interest" description="Disordered" evidence="1">
    <location>
        <begin position="1"/>
        <end position="80"/>
    </location>
</feature>
<feature type="compositionally biased region" description="Polar residues" evidence="1">
    <location>
        <begin position="767"/>
        <end position="800"/>
    </location>
</feature>
<feature type="region of interest" description="Disordered" evidence="1">
    <location>
        <begin position="178"/>
        <end position="200"/>
    </location>
</feature>
<dbReference type="SMART" id="SM00325">
    <property type="entry name" value="RhoGEF"/>
    <property type="match status" value="1"/>
</dbReference>
<dbReference type="PROSITE" id="PS50010">
    <property type="entry name" value="DH_2"/>
    <property type="match status" value="1"/>
</dbReference>
<dbReference type="SUPFAM" id="SSF48065">
    <property type="entry name" value="DBL homology domain (DH-domain)"/>
    <property type="match status" value="1"/>
</dbReference>
<dbReference type="Pfam" id="PF00621">
    <property type="entry name" value="RhoGEF"/>
    <property type="match status" value="1"/>
</dbReference>
<dbReference type="InterPro" id="IPR000219">
    <property type="entry name" value="DH_dom"/>
</dbReference>
<dbReference type="GO" id="GO:0031991">
    <property type="term" value="P:regulation of actomyosin contractile ring contraction"/>
    <property type="evidence" value="ECO:0007669"/>
    <property type="project" value="TreeGrafter"/>
</dbReference>